<sequence>MSNLSQKKRSEMLDYLKHLKKIHNNDESRIALDQIESALTEKKYGLVWEKHEEDVYKNLKHNIPVFSESKSRKIIANKNDNFNFLLEGDNLHSLKLLEKTHKGKIDVIYIDPPYNTNNSLTYNDKRVSSLDAFPHSKWLSFMEARLLLAKELLAEDGIIFMSIDDNEGHQLKILSDEIFGEDNFMGSLSVIRAEGGGMAKFIIKGHDMLLIYCKDISQRFPLARPKDIRGKVIEIDGIDYWIQEDAIRKEFGAYGNLHYEEILEYKDQDFKDKIDLGLKNNEYILVPKNNGMNIIGKLRRVDEDYSKFYSVVKHLNADGVSELKRFGLEDKFDYPKPVSLVQSLIEGATFSKKDNYTILDFFAGSGTTGEAVINANIKDGKNRNFILCTNNEVSSKQKLSFVKQKGYLENYNPSKNTTDSAIENRIENELSKHELTLESLISNNKKEYESFGIAQSVTYERLRMINSGYKSKDNGEKVIFSKKLTVGNLKNVDKFLTEIEDIKNKNEYSSYKTNLKNGTLELIAKIDKGFELKAIPFNLKYYRTDFIPKITEDEDILASRLLDYIKEMVELENMCEIDDVNHMIILTEKDLQNKLKKVKKGTFLYLPSYLLLTQDTQIYLEENKVQIITIPDYYFINELREANEL</sequence>
<geneLocation type="plasmid" evidence="7">
    <name>pwo28-3</name>
</geneLocation>
<keyword evidence="3" id="KW-0808">Transferase</keyword>
<dbReference type="EMBL" id="KT601170">
    <property type="protein sequence ID" value="ALI92797.1"/>
    <property type="molecule type" value="Genomic_DNA"/>
</dbReference>
<dbReference type="GO" id="GO:0003677">
    <property type="term" value="F:DNA binding"/>
    <property type="evidence" value="ECO:0007669"/>
    <property type="project" value="InterPro"/>
</dbReference>
<feature type="domain" description="DNA methylase N-4/N-6" evidence="6">
    <location>
        <begin position="105"/>
        <end position="387"/>
    </location>
</feature>
<evidence type="ECO:0000259" key="6">
    <source>
        <dbReference type="Pfam" id="PF01555"/>
    </source>
</evidence>
<evidence type="ECO:0000313" key="7">
    <source>
        <dbReference type="EMBL" id="ALI92797.1"/>
    </source>
</evidence>
<comment type="similarity">
    <text evidence="1">Belongs to the N(4)/N(6)-methyltransferase family.</text>
</comment>
<organism evidence="7">
    <name type="scientific">Mammaliicoccus sciuri</name>
    <name type="common">Staphylococcus sciuri</name>
    <dbReference type="NCBI Taxonomy" id="1296"/>
    <lineage>
        <taxon>Bacteria</taxon>
        <taxon>Bacillati</taxon>
        <taxon>Bacillota</taxon>
        <taxon>Bacilli</taxon>
        <taxon>Bacillales</taxon>
        <taxon>Staphylococcaceae</taxon>
        <taxon>Mammaliicoccus</taxon>
    </lineage>
</organism>
<dbReference type="InterPro" id="IPR002941">
    <property type="entry name" value="DNA_methylase_N4/N6"/>
</dbReference>
<name>A0A0U2NGF6_MAMSC</name>
<dbReference type="Gene3D" id="3.40.50.150">
    <property type="entry name" value="Vaccinia Virus protein VP39"/>
    <property type="match status" value="1"/>
</dbReference>
<proteinExistence type="inferred from homology"/>
<evidence type="ECO:0000256" key="2">
    <source>
        <dbReference type="ARBA" id="ARBA00022603"/>
    </source>
</evidence>
<reference evidence="7" key="1">
    <citation type="journal article" date="2016" name="J. Antimicrob. Chemother.">
        <title>Co-location of the oxazolidinone resistance genes optrA and cfr on a multiresistance plasmid from Staphylococcus sciuri.</title>
        <authorList>
            <person name="Li D."/>
            <person name="Wang Y."/>
            <person name="Schwarz S."/>
            <person name="Cai J."/>
            <person name="Fan R."/>
            <person name="Li J."/>
            <person name="Fessler A.T."/>
            <person name="Zhang R."/>
            <person name="Wu C."/>
            <person name="Shen J."/>
        </authorList>
    </citation>
    <scope>NUCLEOTIDE SEQUENCE</scope>
    <source>
        <strain evidence="7">Wo28-3</strain>
        <plasmid evidence="7">pwo28-3</plasmid>
    </source>
</reference>
<keyword evidence="2" id="KW-0489">Methyltransferase</keyword>
<keyword evidence="4" id="KW-0949">S-adenosyl-L-methionine</keyword>
<dbReference type="RefSeq" id="WP_204168477.1">
    <property type="nucleotide sequence ID" value="NZ_CP069390.1"/>
</dbReference>
<dbReference type="InterPro" id="IPR002052">
    <property type="entry name" value="DNA_methylase_N6_adenine_CS"/>
</dbReference>
<evidence type="ECO:0000256" key="1">
    <source>
        <dbReference type="ARBA" id="ARBA00006594"/>
    </source>
</evidence>
<evidence type="ECO:0000256" key="4">
    <source>
        <dbReference type="ARBA" id="ARBA00022691"/>
    </source>
</evidence>
<evidence type="ECO:0000256" key="3">
    <source>
        <dbReference type="ARBA" id="ARBA00022679"/>
    </source>
</evidence>
<keyword evidence="5" id="KW-0680">Restriction system</keyword>
<dbReference type="GO" id="GO:0032259">
    <property type="term" value="P:methylation"/>
    <property type="evidence" value="ECO:0007669"/>
    <property type="project" value="UniProtKB-KW"/>
</dbReference>
<protein>
    <recommendedName>
        <fullName evidence="6">DNA methylase N-4/N-6 domain-containing protein</fullName>
    </recommendedName>
</protein>
<dbReference type="SUPFAM" id="SSF53335">
    <property type="entry name" value="S-adenosyl-L-methionine-dependent methyltransferases"/>
    <property type="match status" value="1"/>
</dbReference>
<evidence type="ECO:0000256" key="5">
    <source>
        <dbReference type="ARBA" id="ARBA00022747"/>
    </source>
</evidence>
<dbReference type="InterPro" id="IPR029063">
    <property type="entry name" value="SAM-dependent_MTases_sf"/>
</dbReference>
<dbReference type="GO" id="GO:0009307">
    <property type="term" value="P:DNA restriction-modification system"/>
    <property type="evidence" value="ECO:0007669"/>
    <property type="project" value="UniProtKB-KW"/>
</dbReference>
<dbReference type="AlphaFoldDB" id="A0A0U2NGF6"/>
<dbReference type="PROSITE" id="PS00092">
    <property type="entry name" value="N6_MTASE"/>
    <property type="match status" value="1"/>
</dbReference>
<dbReference type="GO" id="GO:0008170">
    <property type="term" value="F:N-methyltransferase activity"/>
    <property type="evidence" value="ECO:0007669"/>
    <property type="project" value="InterPro"/>
</dbReference>
<keyword evidence="7" id="KW-0614">Plasmid</keyword>
<dbReference type="InterPro" id="IPR002295">
    <property type="entry name" value="N4/N6-MTase_EcoPI_Mod-like"/>
</dbReference>
<dbReference type="PRINTS" id="PR00506">
    <property type="entry name" value="D21N6MTFRASE"/>
</dbReference>
<dbReference type="Pfam" id="PF01555">
    <property type="entry name" value="N6_N4_Mtase"/>
    <property type="match status" value="1"/>
</dbReference>
<accession>A0A0U2NGF6</accession>